<dbReference type="Gene3D" id="3.30.200.20">
    <property type="entry name" value="Phosphorylase Kinase, domain 1"/>
    <property type="match status" value="1"/>
</dbReference>
<dbReference type="PROSITE" id="PS50294">
    <property type="entry name" value="WD_REPEATS_REGION"/>
    <property type="match status" value="1"/>
</dbReference>
<keyword evidence="1" id="KW-0808">Transferase</keyword>
<comment type="catalytic activity">
    <reaction evidence="8">
        <text>L-threonyl-[protein] + ATP = O-phospho-L-threonyl-[protein] + ADP + H(+)</text>
        <dbReference type="Rhea" id="RHEA:46608"/>
        <dbReference type="Rhea" id="RHEA-COMP:11060"/>
        <dbReference type="Rhea" id="RHEA-COMP:11605"/>
        <dbReference type="ChEBI" id="CHEBI:15378"/>
        <dbReference type="ChEBI" id="CHEBI:30013"/>
        <dbReference type="ChEBI" id="CHEBI:30616"/>
        <dbReference type="ChEBI" id="CHEBI:61977"/>
        <dbReference type="ChEBI" id="CHEBI:456216"/>
        <dbReference type="EC" id="2.7.12.2"/>
    </reaction>
</comment>
<name>A0A402AUT5_9CHLR</name>
<organism evidence="12 13">
    <name type="scientific">Dictyobacter kobayashii</name>
    <dbReference type="NCBI Taxonomy" id="2014872"/>
    <lineage>
        <taxon>Bacteria</taxon>
        <taxon>Bacillati</taxon>
        <taxon>Chloroflexota</taxon>
        <taxon>Ktedonobacteria</taxon>
        <taxon>Ktedonobacterales</taxon>
        <taxon>Dictyobacteraceae</taxon>
        <taxon>Dictyobacter</taxon>
    </lineage>
</organism>
<evidence type="ECO:0000313" key="13">
    <source>
        <dbReference type="Proteomes" id="UP000287188"/>
    </source>
</evidence>
<dbReference type="PROSITE" id="PS50082">
    <property type="entry name" value="WD_REPEATS_2"/>
    <property type="match status" value="1"/>
</dbReference>
<dbReference type="AlphaFoldDB" id="A0A402AUT5"/>
<dbReference type="Gene3D" id="2.130.10.10">
    <property type="entry name" value="YVTN repeat-like/Quinoprotein amine dehydrogenase"/>
    <property type="match status" value="1"/>
</dbReference>
<dbReference type="PROSITE" id="PS50011">
    <property type="entry name" value="PROTEIN_KINASE_DOM"/>
    <property type="match status" value="1"/>
</dbReference>
<evidence type="ECO:0000259" key="11">
    <source>
        <dbReference type="PROSITE" id="PS50011"/>
    </source>
</evidence>
<proteinExistence type="inferred from homology"/>
<dbReference type="EC" id="2.7.12.2" evidence="6"/>
<evidence type="ECO:0000256" key="5">
    <source>
        <dbReference type="ARBA" id="ARBA00038035"/>
    </source>
</evidence>
<evidence type="ECO:0000256" key="3">
    <source>
        <dbReference type="ARBA" id="ARBA00022777"/>
    </source>
</evidence>
<dbReference type="SMART" id="SM00320">
    <property type="entry name" value="WD40"/>
    <property type="match status" value="3"/>
</dbReference>
<dbReference type="SUPFAM" id="SSF50978">
    <property type="entry name" value="WD40 repeat-like"/>
    <property type="match status" value="1"/>
</dbReference>
<evidence type="ECO:0000256" key="10">
    <source>
        <dbReference type="PROSITE-ProRule" id="PRU00221"/>
    </source>
</evidence>
<dbReference type="Pfam" id="PF00400">
    <property type="entry name" value="WD40"/>
    <property type="match status" value="2"/>
</dbReference>
<evidence type="ECO:0000256" key="9">
    <source>
        <dbReference type="ARBA" id="ARBA00051693"/>
    </source>
</evidence>
<feature type="repeat" description="WD" evidence="10">
    <location>
        <begin position="360"/>
        <end position="401"/>
    </location>
</feature>
<feature type="domain" description="Protein kinase" evidence="11">
    <location>
        <begin position="18"/>
        <end position="271"/>
    </location>
</feature>
<dbReference type="GO" id="GO:0004672">
    <property type="term" value="F:protein kinase activity"/>
    <property type="evidence" value="ECO:0007669"/>
    <property type="project" value="InterPro"/>
</dbReference>
<dbReference type="Gene3D" id="1.10.510.10">
    <property type="entry name" value="Transferase(Phosphotransferase) domain 1"/>
    <property type="match status" value="1"/>
</dbReference>
<evidence type="ECO:0000313" key="12">
    <source>
        <dbReference type="EMBL" id="GCE22854.1"/>
    </source>
</evidence>
<comment type="catalytic activity">
    <reaction evidence="7">
        <text>L-seryl-[protein] + ATP = O-phospho-L-seryl-[protein] + ADP + H(+)</text>
        <dbReference type="Rhea" id="RHEA:17989"/>
        <dbReference type="Rhea" id="RHEA-COMP:9863"/>
        <dbReference type="Rhea" id="RHEA-COMP:11604"/>
        <dbReference type="ChEBI" id="CHEBI:15378"/>
        <dbReference type="ChEBI" id="CHEBI:29999"/>
        <dbReference type="ChEBI" id="CHEBI:30616"/>
        <dbReference type="ChEBI" id="CHEBI:83421"/>
        <dbReference type="ChEBI" id="CHEBI:456216"/>
        <dbReference type="EC" id="2.7.12.2"/>
    </reaction>
</comment>
<evidence type="ECO:0000256" key="4">
    <source>
        <dbReference type="ARBA" id="ARBA00022840"/>
    </source>
</evidence>
<evidence type="ECO:0000256" key="7">
    <source>
        <dbReference type="ARBA" id="ARBA00049014"/>
    </source>
</evidence>
<gene>
    <name evidence="12" type="ORF">KDK_66540</name>
</gene>
<dbReference type="SUPFAM" id="SSF56112">
    <property type="entry name" value="Protein kinase-like (PK-like)"/>
    <property type="match status" value="1"/>
</dbReference>
<dbReference type="InterPro" id="IPR036322">
    <property type="entry name" value="WD40_repeat_dom_sf"/>
</dbReference>
<dbReference type="InterPro" id="IPR000719">
    <property type="entry name" value="Prot_kinase_dom"/>
</dbReference>
<evidence type="ECO:0000256" key="2">
    <source>
        <dbReference type="ARBA" id="ARBA00022741"/>
    </source>
</evidence>
<reference evidence="13" key="1">
    <citation type="submission" date="2018-12" db="EMBL/GenBank/DDBJ databases">
        <title>Tengunoibacter tsumagoiensis gen. nov., sp. nov., Dictyobacter kobayashii sp. nov., D. alpinus sp. nov., and D. joshuensis sp. nov. and description of Dictyobacteraceae fam. nov. within the order Ktedonobacterales isolated from Tengu-no-mugimeshi.</title>
        <authorList>
            <person name="Wang C.M."/>
            <person name="Zheng Y."/>
            <person name="Sakai Y."/>
            <person name="Toyoda A."/>
            <person name="Minakuchi Y."/>
            <person name="Abe K."/>
            <person name="Yokota A."/>
            <person name="Yabe S."/>
        </authorList>
    </citation>
    <scope>NUCLEOTIDE SEQUENCE [LARGE SCALE GENOMIC DNA]</scope>
    <source>
        <strain evidence="13">Uno11</strain>
    </source>
</reference>
<dbReference type="EMBL" id="BIFS01000002">
    <property type="protein sequence ID" value="GCE22854.1"/>
    <property type="molecule type" value="Genomic_DNA"/>
</dbReference>
<comment type="similarity">
    <text evidence="5">Belongs to the protein kinase superfamily. STE Ser/Thr protein kinase family. MAP kinase kinase subfamily.</text>
</comment>
<keyword evidence="13" id="KW-1185">Reference proteome</keyword>
<evidence type="ECO:0000256" key="1">
    <source>
        <dbReference type="ARBA" id="ARBA00022679"/>
    </source>
</evidence>
<sequence length="520" mass="58307">MPEQIEPVRPPAIQFGNYRLLTVLLTNQDAIFYLAEHIYLNTQAIIKHFQVHLPKADQEQFITEAAAIARLSHPSILRSMEFGVVETTPFLVMPNIVTGTLRQRHPAGSRLPLPMILSYIKPLADALDYSHQQQILHRDIQPTNFWLDHHGNVLLSNFRLTLLSHNSHSQSVTDMLQTVAYMAPEQIQGQAGPASDQYALALIVYEWLCGTLPFSSNDYIELAQQQIKQPPPALSSRLPELSPAIEQVLLKALAKDPAERFPSASIFVEMLEKGSITQSLQSFNKNYKKIMGNVEPATDTRRLGRRRVALSLLGLGGLTLAASGGLLYWQTQQQPAKPVERKKSLPPPAQPRIGTHLFTYNKHSDTVYAVAWSKDGQQIASWSRDQSMRIWNAITHQDIKKYQVVNVLAWSPDWRYLATGRASYFELWELSTSKPVLARETILTGAGGPPDDPANEFFQWSPDGNYIASSSDKVIAWNMTNLTELFTHAPGSISWAPIVNDSPLDLTAFRTPISQLRCKS</sequence>
<dbReference type="Proteomes" id="UP000287188">
    <property type="component" value="Unassembled WGS sequence"/>
</dbReference>
<keyword evidence="4" id="KW-0067">ATP-binding</keyword>
<dbReference type="CDD" id="cd14014">
    <property type="entry name" value="STKc_PknB_like"/>
    <property type="match status" value="1"/>
</dbReference>
<comment type="caution">
    <text evidence="12">The sequence shown here is derived from an EMBL/GenBank/DDBJ whole genome shotgun (WGS) entry which is preliminary data.</text>
</comment>
<evidence type="ECO:0000256" key="8">
    <source>
        <dbReference type="ARBA" id="ARBA00049299"/>
    </source>
</evidence>
<dbReference type="RefSeq" id="WP_126556248.1">
    <property type="nucleotide sequence ID" value="NZ_BIFS01000002.1"/>
</dbReference>
<evidence type="ECO:0000256" key="6">
    <source>
        <dbReference type="ARBA" id="ARBA00038999"/>
    </source>
</evidence>
<dbReference type="PANTHER" id="PTHR48013:SF9">
    <property type="entry name" value="DUAL SPECIFICITY MITOGEN-ACTIVATED PROTEIN KINASE KINASE 5"/>
    <property type="match status" value="1"/>
</dbReference>
<dbReference type="PANTHER" id="PTHR48013">
    <property type="entry name" value="DUAL SPECIFICITY MITOGEN-ACTIVATED PROTEIN KINASE KINASE 5-RELATED"/>
    <property type="match status" value="1"/>
</dbReference>
<dbReference type="InterPro" id="IPR011009">
    <property type="entry name" value="Kinase-like_dom_sf"/>
</dbReference>
<accession>A0A402AUT5</accession>
<dbReference type="GO" id="GO:0005524">
    <property type="term" value="F:ATP binding"/>
    <property type="evidence" value="ECO:0007669"/>
    <property type="project" value="UniProtKB-KW"/>
</dbReference>
<comment type="catalytic activity">
    <reaction evidence="9">
        <text>L-tyrosyl-[protein] + ATP = O-phospho-L-tyrosyl-[protein] + ADP + H(+)</text>
        <dbReference type="Rhea" id="RHEA:10596"/>
        <dbReference type="Rhea" id="RHEA-COMP:10136"/>
        <dbReference type="Rhea" id="RHEA-COMP:20101"/>
        <dbReference type="ChEBI" id="CHEBI:15378"/>
        <dbReference type="ChEBI" id="CHEBI:30616"/>
        <dbReference type="ChEBI" id="CHEBI:46858"/>
        <dbReference type="ChEBI" id="CHEBI:61978"/>
        <dbReference type="ChEBI" id="CHEBI:456216"/>
        <dbReference type="EC" id="2.7.12.2"/>
    </reaction>
</comment>
<dbReference type="Pfam" id="PF00069">
    <property type="entry name" value="Pkinase"/>
    <property type="match status" value="1"/>
</dbReference>
<protein>
    <recommendedName>
        <fullName evidence="6">mitogen-activated protein kinase kinase</fullName>
        <ecNumber evidence="6">2.7.12.2</ecNumber>
    </recommendedName>
</protein>
<dbReference type="OrthoDB" id="9762169at2"/>
<keyword evidence="3" id="KW-0418">Kinase</keyword>
<keyword evidence="2" id="KW-0547">Nucleotide-binding</keyword>
<keyword evidence="10" id="KW-0853">WD repeat</keyword>
<dbReference type="InterPro" id="IPR015943">
    <property type="entry name" value="WD40/YVTN_repeat-like_dom_sf"/>
</dbReference>
<dbReference type="InterPro" id="IPR001680">
    <property type="entry name" value="WD40_rpt"/>
</dbReference>